<feature type="transmembrane region" description="Helical" evidence="2">
    <location>
        <begin position="732"/>
        <end position="753"/>
    </location>
</feature>
<dbReference type="AlphaFoldDB" id="A0A397HL36"/>
<dbReference type="STRING" id="1348612.A0A397HL36"/>
<sequence>MIRSSLNLMVLLIAWITIFSLTFSVSGFGTFIHNETNSYVTSPLMYQYGKYIDKTVVIRIVNRNPYKPSNSTEWLRPVLSLRIIHPNGTVSEIDKELEIQDFNWQFFSISGVNQSPISIYALQRGYLIVRYFKASDTTNLTTYEEWGRIIDWNGNLYDEVNLGDAYIESAKWYPSSATTIIPNVNPERGFIRIAGKNATYVVWQQYMIGDSFNIIKLQEGNFPLPQSGFAAFSTMATVDEGYSIILANSTSSTNSNNLFEVYATVYYFKIGYNETQFSAPKLLYQSTISNITVVGIDCGISSSGIGQVCMLTFTRNVTYYYVKLDFLISGSVTKTIPLTNLPELPRNISTGWQIESIPYGGYLLTSYFVSGSGRTVNGYYFNEIENSYSKWEFDNPSFLNLRGIFLILPNNTLLVSQIESNNTWSFNTTDMPNYSGYLDHGYSNTIIDSTYPSINANISNISNLTDMGNIMITYNQPVELSDGNIWIYLVDNSVNQNVTRQFVNANNYEYCSISEDGLTVTVKVIRSTFSYPNGQFYVKVDNNFVKSKVYGEPLKGIDDNIWKFNTNPIKDETYAGTASGVMRLTKEGTKHYDNLTSTGQADFFFDLQTELSKIIPVDIYRLSSNEKCEIDNNIKPNRQKRISLRILSSRSERSVQSIIDDLNDMIKYKSITSISLFPTTLYLDEEFGFKPKQNLWEEYRWRFAGVLLAFGILMLLFLLAHKRESKGRSMAVLQLGLIIFDFAMDTLFVSFNGKNVEALYIPSIVFLIVPIVINTIWAFYIVFEENKSKTFMTWFSQHGRVVSIFTVLSGADIEALSILYSNLAGFEFFNAPFSIKGKARIFGGSCLNIILEDIPQVIIQIIYINSVVTYDIIPLLALVSSCLNLLVNIIGRLFQAINLCRFGTKIWKQDQELFGGIRDTVDLASTSDGLDGLTSSQSHPIDVKEEKGKNREKNN</sequence>
<feature type="region of interest" description="Disordered" evidence="1">
    <location>
        <begin position="930"/>
        <end position="955"/>
    </location>
</feature>
<dbReference type="Proteomes" id="UP000266861">
    <property type="component" value="Unassembled WGS sequence"/>
</dbReference>
<evidence type="ECO:0000313" key="3">
    <source>
        <dbReference type="EMBL" id="RHZ63687.1"/>
    </source>
</evidence>
<keyword evidence="4" id="KW-1185">Reference proteome</keyword>
<proteinExistence type="predicted"/>
<feature type="transmembrane region" description="Helical" evidence="2">
    <location>
        <begin position="872"/>
        <end position="891"/>
    </location>
</feature>
<feature type="compositionally biased region" description="Basic and acidic residues" evidence="1">
    <location>
        <begin position="941"/>
        <end position="955"/>
    </location>
</feature>
<name>A0A397HL36_9GLOM</name>
<feature type="transmembrane region" description="Helical" evidence="2">
    <location>
        <begin position="801"/>
        <end position="820"/>
    </location>
</feature>
<comment type="caution">
    <text evidence="3">The sequence shown here is derived from an EMBL/GenBank/DDBJ whole genome shotgun (WGS) entry which is preliminary data.</text>
</comment>
<feature type="transmembrane region" description="Helical" evidence="2">
    <location>
        <begin position="759"/>
        <end position="780"/>
    </location>
</feature>
<feature type="transmembrane region" description="Helical" evidence="2">
    <location>
        <begin position="699"/>
        <end position="720"/>
    </location>
</feature>
<organism evidence="3 4">
    <name type="scientific">Diversispora epigaea</name>
    <dbReference type="NCBI Taxonomy" id="1348612"/>
    <lineage>
        <taxon>Eukaryota</taxon>
        <taxon>Fungi</taxon>
        <taxon>Fungi incertae sedis</taxon>
        <taxon>Mucoromycota</taxon>
        <taxon>Glomeromycotina</taxon>
        <taxon>Glomeromycetes</taxon>
        <taxon>Diversisporales</taxon>
        <taxon>Diversisporaceae</taxon>
        <taxon>Diversispora</taxon>
    </lineage>
</organism>
<evidence type="ECO:0000256" key="1">
    <source>
        <dbReference type="SAM" id="MobiDB-lite"/>
    </source>
</evidence>
<keyword evidence="2" id="KW-1133">Transmembrane helix</keyword>
<protein>
    <submittedName>
        <fullName evidence="3">Uncharacterized protein</fullName>
    </submittedName>
</protein>
<evidence type="ECO:0000313" key="4">
    <source>
        <dbReference type="Proteomes" id="UP000266861"/>
    </source>
</evidence>
<keyword evidence="2" id="KW-0812">Transmembrane</keyword>
<evidence type="ECO:0000256" key="2">
    <source>
        <dbReference type="SAM" id="Phobius"/>
    </source>
</evidence>
<reference evidence="3 4" key="1">
    <citation type="submission" date="2018-08" db="EMBL/GenBank/DDBJ databases">
        <title>Genome and evolution of the arbuscular mycorrhizal fungus Diversispora epigaea (formerly Glomus versiforme) and its bacterial endosymbionts.</title>
        <authorList>
            <person name="Sun X."/>
            <person name="Fei Z."/>
            <person name="Harrison M."/>
        </authorList>
    </citation>
    <scope>NUCLEOTIDE SEQUENCE [LARGE SCALE GENOMIC DNA]</scope>
    <source>
        <strain evidence="3 4">IT104</strain>
    </source>
</reference>
<feature type="compositionally biased region" description="Polar residues" evidence="1">
    <location>
        <begin position="930"/>
        <end position="939"/>
    </location>
</feature>
<dbReference type="EMBL" id="PQFF01000300">
    <property type="protein sequence ID" value="RHZ63687.1"/>
    <property type="molecule type" value="Genomic_DNA"/>
</dbReference>
<dbReference type="OrthoDB" id="2327888at2759"/>
<gene>
    <name evidence="3" type="ORF">Glove_328g61</name>
</gene>
<accession>A0A397HL36</accession>
<keyword evidence="2" id="KW-0472">Membrane</keyword>